<dbReference type="Proteomes" id="UP001149163">
    <property type="component" value="Unassembled WGS sequence"/>
</dbReference>
<comment type="caution">
    <text evidence="13">The sequence shown here is derived from an EMBL/GenBank/DDBJ whole genome shotgun (WGS) entry which is preliminary data.</text>
</comment>
<comment type="function">
    <text evidence="11">ATP dependent phosphorylation of adenosine and other related nucleoside analogs to monophosphate derivatives.</text>
</comment>
<comment type="cofactor">
    <cofactor evidence="1 11">
        <name>Mg(2+)</name>
        <dbReference type="ChEBI" id="CHEBI:18420"/>
    </cofactor>
</comment>
<evidence type="ECO:0000256" key="4">
    <source>
        <dbReference type="ARBA" id="ARBA00012119"/>
    </source>
</evidence>
<evidence type="ECO:0000313" key="14">
    <source>
        <dbReference type="Proteomes" id="UP001149163"/>
    </source>
</evidence>
<evidence type="ECO:0000256" key="9">
    <source>
        <dbReference type="ARBA" id="ARBA00022840"/>
    </source>
</evidence>
<evidence type="ECO:0000259" key="12">
    <source>
        <dbReference type="Pfam" id="PF00294"/>
    </source>
</evidence>
<dbReference type="OrthoDB" id="432447at2759"/>
<keyword evidence="7 11" id="KW-0547">Nucleotide-binding</keyword>
<keyword evidence="8 11" id="KW-0418">Kinase</keyword>
<dbReference type="AlphaFoldDB" id="A0A9W9IJV6"/>
<keyword evidence="5 11" id="KW-0808">Transferase</keyword>
<dbReference type="GO" id="GO:0006166">
    <property type="term" value="P:purine ribonucleoside salvage"/>
    <property type="evidence" value="ECO:0007669"/>
    <property type="project" value="UniProtKB-KW"/>
</dbReference>
<keyword evidence="14" id="KW-1185">Reference proteome</keyword>
<dbReference type="RefSeq" id="XP_056548618.1">
    <property type="nucleotide sequence ID" value="XM_056685012.1"/>
</dbReference>
<keyword evidence="6 11" id="KW-0660">Purine salvage</keyword>
<organism evidence="13 14">
    <name type="scientific">Penicillium canariense</name>
    <dbReference type="NCBI Taxonomy" id="189055"/>
    <lineage>
        <taxon>Eukaryota</taxon>
        <taxon>Fungi</taxon>
        <taxon>Dikarya</taxon>
        <taxon>Ascomycota</taxon>
        <taxon>Pezizomycotina</taxon>
        <taxon>Eurotiomycetes</taxon>
        <taxon>Eurotiomycetidae</taxon>
        <taxon>Eurotiales</taxon>
        <taxon>Aspergillaceae</taxon>
        <taxon>Penicillium</taxon>
    </lineage>
</organism>
<dbReference type="InterPro" id="IPR001805">
    <property type="entry name" value="Adenokinase"/>
</dbReference>
<evidence type="ECO:0000256" key="1">
    <source>
        <dbReference type="ARBA" id="ARBA00001946"/>
    </source>
</evidence>
<dbReference type="GO" id="GO:0005829">
    <property type="term" value="C:cytosol"/>
    <property type="evidence" value="ECO:0007669"/>
    <property type="project" value="TreeGrafter"/>
</dbReference>
<evidence type="ECO:0000313" key="13">
    <source>
        <dbReference type="EMBL" id="KAJ5177010.1"/>
    </source>
</evidence>
<evidence type="ECO:0000256" key="8">
    <source>
        <dbReference type="ARBA" id="ARBA00022777"/>
    </source>
</evidence>
<dbReference type="InterPro" id="IPR011611">
    <property type="entry name" value="PfkB_dom"/>
</dbReference>
<dbReference type="EC" id="2.7.1.20" evidence="4 11"/>
<keyword evidence="11" id="KW-0460">Magnesium</keyword>
<protein>
    <recommendedName>
        <fullName evidence="4 11">Adenosine kinase</fullName>
        <shortName evidence="11">AK</shortName>
        <ecNumber evidence="4 11">2.7.1.20</ecNumber>
    </recommendedName>
    <alternativeName>
        <fullName evidence="11">Adenosine 5'-phosphotransferase</fullName>
    </alternativeName>
</protein>
<evidence type="ECO:0000256" key="10">
    <source>
        <dbReference type="PIRSR" id="PIRSR601805-1"/>
    </source>
</evidence>
<proteinExistence type="inferred from homology"/>
<dbReference type="GO" id="GO:0005524">
    <property type="term" value="F:ATP binding"/>
    <property type="evidence" value="ECO:0007669"/>
    <property type="project" value="UniProtKB-UniRule"/>
</dbReference>
<comment type="pathway">
    <text evidence="2 11">Purine metabolism; AMP biosynthesis via salvage pathway; AMP from adenosine: step 1/1.</text>
</comment>
<dbReference type="EMBL" id="JAPQKN010000001">
    <property type="protein sequence ID" value="KAJ5177010.1"/>
    <property type="molecule type" value="Genomic_DNA"/>
</dbReference>
<evidence type="ECO:0000256" key="6">
    <source>
        <dbReference type="ARBA" id="ARBA00022726"/>
    </source>
</evidence>
<sequence length="149" mass="15633">MFRPSGMKIYFVGGYHLTVYPEAALALAKEAAAKNKSEDIPTIAGHLANLPKANENRSRVVLVTQGSSPTVIAVSGTPGHKDIPVRKISAAEIIGTTGTGDAFAGGLLAGIVQQKSLETSVDMGNWLAHLGIQQVGPNYPLPRQSFTPV</sequence>
<dbReference type="SUPFAM" id="SSF53613">
    <property type="entry name" value="Ribokinase-like"/>
    <property type="match status" value="1"/>
</dbReference>
<evidence type="ECO:0000256" key="5">
    <source>
        <dbReference type="ARBA" id="ARBA00022679"/>
    </source>
</evidence>
<feature type="active site" description="Proton acceptor" evidence="10">
    <location>
        <position position="101"/>
    </location>
</feature>
<feature type="domain" description="Carbohydrate kinase PfkB" evidence="12">
    <location>
        <begin position="37"/>
        <end position="142"/>
    </location>
</feature>
<evidence type="ECO:0000256" key="7">
    <source>
        <dbReference type="ARBA" id="ARBA00022741"/>
    </source>
</evidence>
<dbReference type="GO" id="GO:0004001">
    <property type="term" value="F:adenosine kinase activity"/>
    <property type="evidence" value="ECO:0007669"/>
    <property type="project" value="UniProtKB-UniRule"/>
</dbReference>
<dbReference type="Gene3D" id="3.40.1190.20">
    <property type="match status" value="1"/>
</dbReference>
<dbReference type="InterPro" id="IPR029056">
    <property type="entry name" value="Ribokinase-like"/>
</dbReference>
<reference evidence="13" key="1">
    <citation type="submission" date="2022-11" db="EMBL/GenBank/DDBJ databases">
        <authorList>
            <person name="Petersen C."/>
        </authorList>
    </citation>
    <scope>NUCLEOTIDE SEQUENCE</scope>
    <source>
        <strain evidence="13">IBT 26290</strain>
    </source>
</reference>
<dbReference type="Pfam" id="PF00294">
    <property type="entry name" value="PfkB"/>
    <property type="match status" value="1"/>
</dbReference>
<name>A0A9W9IJV6_9EURO</name>
<evidence type="ECO:0000256" key="3">
    <source>
        <dbReference type="ARBA" id="ARBA00010688"/>
    </source>
</evidence>
<evidence type="ECO:0000256" key="2">
    <source>
        <dbReference type="ARBA" id="ARBA00004801"/>
    </source>
</evidence>
<keyword evidence="9 11" id="KW-0067">ATP-binding</keyword>
<dbReference type="GO" id="GO:0044209">
    <property type="term" value="P:AMP salvage"/>
    <property type="evidence" value="ECO:0007669"/>
    <property type="project" value="UniProtKB-UniRule"/>
</dbReference>
<comment type="similarity">
    <text evidence="3 11">Belongs to the carbohydrate kinase PfkB family.</text>
</comment>
<comment type="catalytic activity">
    <reaction evidence="11">
        <text>adenosine + ATP = AMP + ADP + H(+)</text>
        <dbReference type="Rhea" id="RHEA:20824"/>
        <dbReference type="ChEBI" id="CHEBI:15378"/>
        <dbReference type="ChEBI" id="CHEBI:16335"/>
        <dbReference type="ChEBI" id="CHEBI:30616"/>
        <dbReference type="ChEBI" id="CHEBI:456215"/>
        <dbReference type="ChEBI" id="CHEBI:456216"/>
        <dbReference type="EC" id="2.7.1.20"/>
    </reaction>
</comment>
<dbReference type="GeneID" id="81424188"/>
<reference evidence="13" key="2">
    <citation type="journal article" date="2023" name="IMA Fungus">
        <title>Comparative genomic study of the Penicillium genus elucidates a diverse pangenome and 15 lateral gene transfer events.</title>
        <authorList>
            <person name="Petersen C."/>
            <person name="Sorensen T."/>
            <person name="Nielsen M.R."/>
            <person name="Sondergaard T.E."/>
            <person name="Sorensen J.L."/>
            <person name="Fitzpatrick D.A."/>
            <person name="Frisvad J.C."/>
            <person name="Nielsen K.L."/>
        </authorList>
    </citation>
    <scope>NUCLEOTIDE SEQUENCE</scope>
    <source>
        <strain evidence="13">IBT 26290</strain>
    </source>
</reference>
<gene>
    <name evidence="13" type="ORF">N7482_002887</name>
</gene>
<dbReference type="PANTHER" id="PTHR45769:SF3">
    <property type="entry name" value="ADENOSINE KINASE"/>
    <property type="match status" value="1"/>
</dbReference>
<dbReference type="PANTHER" id="PTHR45769">
    <property type="entry name" value="ADENOSINE KINASE"/>
    <property type="match status" value="1"/>
</dbReference>
<dbReference type="GO" id="GO:0006144">
    <property type="term" value="P:purine nucleobase metabolic process"/>
    <property type="evidence" value="ECO:0007669"/>
    <property type="project" value="TreeGrafter"/>
</dbReference>
<dbReference type="GO" id="GO:0005634">
    <property type="term" value="C:nucleus"/>
    <property type="evidence" value="ECO:0007669"/>
    <property type="project" value="TreeGrafter"/>
</dbReference>
<accession>A0A9W9IJV6</accession>
<evidence type="ECO:0000256" key="11">
    <source>
        <dbReference type="RuleBase" id="RU368116"/>
    </source>
</evidence>